<name>A0A9D3LZR5_ANGAN</name>
<dbReference type="AlphaFoldDB" id="A0A9D3LZR5"/>
<protein>
    <submittedName>
        <fullName evidence="2">Uncharacterized protein</fullName>
    </submittedName>
</protein>
<evidence type="ECO:0000313" key="2">
    <source>
        <dbReference type="EMBL" id="KAG5835703.1"/>
    </source>
</evidence>
<accession>A0A9D3LZR5</accession>
<proteinExistence type="predicted"/>
<keyword evidence="1" id="KW-0472">Membrane</keyword>
<keyword evidence="1" id="KW-1133">Transmembrane helix</keyword>
<gene>
    <name evidence="2" type="ORF">ANANG_G00246810</name>
</gene>
<dbReference type="Proteomes" id="UP001044222">
    <property type="component" value="Chromosome 14"/>
</dbReference>
<organism evidence="2 3">
    <name type="scientific">Anguilla anguilla</name>
    <name type="common">European freshwater eel</name>
    <name type="synonym">Muraena anguilla</name>
    <dbReference type="NCBI Taxonomy" id="7936"/>
    <lineage>
        <taxon>Eukaryota</taxon>
        <taxon>Metazoa</taxon>
        <taxon>Chordata</taxon>
        <taxon>Craniata</taxon>
        <taxon>Vertebrata</taxon>
        <taxon>Euteleostomi</taxon>
        <taxon>Actinopterygii</taxon>
        <taxon>Neopterygii</taxon>
        <taxon>Teleostei</taxon>
        <taxon>Anguilliformes</taxon>
        <taxon>Anguillidae</taxon>
        <taxon>Anguilla</taxon>
    </lineage>
</organism>
<feature type="transmembrane region" description="Helical" evidence="1">
    <location>
        <begin position="21"/>
        <end position="43"/>
    </location>
</feature>
<evidence type="ECO:0000313" key="3">
    <source>
        <dbReference type="Proteomes" id="UP001044222"/>
    </source>
</evidence>
<reference evidence="2" key="1">
    <citation type="submission" date="2021-01" db="EMBL/GenBank/DDBJ databases">
        <title>A chromosome-scale assembly of European eel, Anguilla anguilla.</title>
        <authorList>
            <person name="Henkel C."/>
            <person name="Jong-Raadsen S.A."/>
            <person name="Dufour S."/>
            <person name="Weltzien F.-A."/>
            <person name="Palstra A.P."/>
            <person name="Pelster B."/>
            <person name="Spaink H.P."/>
            <person name="Van Den Thillart G.E."/>
            <person name="Jansen H."/>
            <person name="Zahm M."/>
            <person name="Klopp C."/>
            <person name="Cedric C."/>
            <person name="Louis A."/>
            <person name="Berthelot C."/>
            <person name="Parey E."/>
            <person name="Roest Crollius H."/>
            <person name="Montfort J."/>
            <person name="Robinson-Rechavi M."/>
            <person name="Bucao C."/>
            <person name="Bouchez O."/>
            <person name="Gislard M."/>
            <person name="Lluch J."/>
            <person name="Milhes M."/>
            <person name="Lampietro C."/>
            <person name="Lopez Roques C."/>
            <person name="Donnadieu C."/>
            <person name="Braasch I."/>
            <person name="Desvignes T."/>
            <person name="Postlethwait J."/>
            <person name="Bobe J."/>
            <person name="Guiguen Y."/>
            <person name="Dirks R."/>
        </authorList>
    </citation>
    <scope>NUCLEOTIDE SEQUENCE</scope>
    <source>
        <strain evidence="2">Tag_6206</strain>
        <tissue evidence="2">Liver</tissue>
    </source>
</reference>
<keyword evidence="3" id="KW-1185">Reference proteome</keyword>
<evidence type="ECO:0000256" key="1">
    <source>
        <dbReference type="SAM" id="Phobius"/>
    </source>
</evidence>
<sequence>MTTTTISLTLKPSQPLQQKSLCLAELAAAGSVTTLILGINMPLPLPTGELPFQPNITFPGRTFGTESFERSFQRSWFEKWRWLHYVKETACLFSVYMLLWDDFAD</sequence>
<feature type="non-terminal residue" evidence="2">
    <location>
        <position position="1"/>
    </location>
</feature>
<keyword evidence="1" id="KW-0812">Transmembrane</keyword>
<comment type="caution">
    <text evidence="2">The sequence shown here is derived from an EMBL/GenBank/DDBJ whole genome shotgun (WGS) entry which is preliminary data.</text>
</comment>
<dbReference type="EMBL" id="JAFIRN010000014">
    <property type="protein sequence ID" value="KAG5835703.1"/>
    <property type="molecule type" value="Genomic_DNA"/>
</dbReference>